<evidence type="ECO:0000259" key="6">
    <source>
        <dbReference type="PROSITE" id="PS51635"/>
    </source>
</evidence>
<feature type="short sequence motif" description="DGA/G" evidence="4">
    <location>
        <begin position="220"/>
        <end position="222"/>
    </location>
</feature>
<dbReference type="Gene3D" id="3.40.1090.10">
    <property type="entry name" value="Cytosolic phospholipase A2 catalytic domain"/>
    <property type="match status" value="2"/>
</dbReference>
<feature type="region of interest" description="Disordered" evidence="5">
    <location>
        <begin position="1"/>
        <end position="22"/>
    </location>
</feature>
<dbReference type="EMBL" id="SNYW01000007">
    <property type="protein sequence ID" value="TDQ83287.1"/>
    <property type="molecule type" value="Genomic_DNA"/>
</dbReference>
<keyword evidence="8" id="KW-1185">Reference proteome</keyword>
<name>A0A4R6WZM5_9PROT</name>
<dbReference type="PANTHER" id="PTHR14226">
    <property type="entry name" value="NEUROPATHY TARGET ESTERASE/SWISS CHEESE D.MELANOGASTER"/>
    <property type="match status" value="1"/>
</dbReference>
<dbReference type="GO" id="GO:0016042">
    <property type="term" value="P:lipid catabolic process"/>
    <property type="evidence" value="ECO:0007669"/>
    <property type="project" value="UniProtKB-UniRule"/>
</dbReference>
<dbReference type="InterPro" id="IPR016035">
    <property type="entry name" value="Acyl_Trfase/lysoPLipase"/>
</dbReference>
<dbReference type="GO" id="GO:0016787">
    <property type="term" value="F:hydrolase activity"/>
    <property type="evidence" value="ECO:0007669"/>
    <property type="project" value="UniProtKB-UniRule"/>
</dbReference>
<organism evidence="7 8">
    <name type="scientific">Dongia mobilis</name>
    <dbReference type="NCBI Taxonomy" id="578943"/>
    <lineage>
        <taxon>Bacteria</taxon>
        <taxon>Pseudomonadati</taxon>
        <taxon>Pseudomonadota</taxon>
        <taxon>Alphaproteobacteria</taxon>
        <taxon>Rhodospirillales</taxon>
        <taxon>Dongiaceae</taxon>
        <taxon>Dongia</taxon>
    </lineage>
</organism>
<evidence type="ECO:0000256" key="1">
    <source>
        <dbReference type="ARBA" id="ARBA00022801"/>
    </source>
</evidence>
<evidence type="ECO:0000256" key="3">
    <source>
        <dbReference type="ARBA" id="ARBA00023098"/>
    </source>
</evidence>
<comment type="caution">
    <text evidence="7">The sequence shown here is derived from an EMBL/GenBank/DDBJ whole genome shotgun (WGS) entry which is preliminary data.</text>
</comment>
<feature type="domain" description="PNPLA" evidence="6">
    <location>
        <begin position="30"/>
        <end position="233"/>
    </location>
</feature>
<feature type="active site" description="Proton acceptor" evidence="4">
    <location>
        <position position="220"/>
    </location>
</feature>
<evidence type="ECO:0000256" key="4">
    <source>
        <dbReference type="PROSITE-ProRule" id="PRU01161"/>
    </source>
</evidence>
<accession>A0A4R6WZM5</accession>
<reference evidence="7 8" key="1">
    <citation type="submission" date="2019-03" db="EMBL/GenBank/DDBJ databases">
        <title>Genomic Encyclopedia of Type Strains, Phase III (KMG-III): the genomes of soil and plant-associated and newly described type strains.</title>
        <authorList>
            <person name="Whitman W."/>
        </authorList>
    </citation>
    <scope>NUCLEOTIDE SEQUENCE [LARGE SCALE GENOMIC DNA]</scope>
    <source>
        <strain evidence="7 8">CGMCC 1.7660</strain>
    </source>
</reference>
<dbReference type="PROSITE" id="PS51635">
    <property type="entry name" value="PNPLA"/>
    <property type="match status" value="1"/>
</dbReference>
<feature type="short sequence motif" description="GXGXXG" evidence="4">
    <location>
        <begin position="34"/>
        <end position="39"/>
    </location>
</feature>
<feature type="short sequence motif" description="GXSXG" evidence="4">
    <location>
        <begin position="62"/>
        <end position="66"/>
    </location>
</feature>
<keyword evidence="3 4" id="KW-0443">Lipid metabolism</keyword>
<feature type="active site" description="Nucleophile" evidence="4">
    <location>
        <position position="64"/>
    </location>
</feature>
<dbReference type="SUPFAM" id="SSF52151">
    <property type="entry name" value="FabD/lysophospholipase-like"/>
    <property type="match status" value="1"/>
</dbReference>
<dbReference type="InterPro" id="IPR002641">
    <property type="entry name" value="PNPLA_dom"/>
</dbReference>
<proteinExistence type="predicted"/>
<dbReference type="Pfam" id="PF01734">
    <property type="entry name" value="Patatin"/>
    <property type="match status" value="1"/>
</dbReference>
<protein>
    <submittedName>
        <fullName evidence="7">NTE family protein</fullName>
    </submittedName>
</protein>
<dbReference type="RefSeq" id="WP_166645052.1">
    <property type="nucleotide sequence ID" value="NZ_SNYW01000007.1"/>
</dbReference>
<evidence type="ECO:0000256" key="2">
    <source>
        <dbReference type="ARBA" id="ARBA00022963"/>
    </source>
</evidence>
<keyword evidence="2 4" id="KW-0442">Lipid degradation</keyword>
<dbReference type="InterPro" id="IPR050301">
    <property type="entry name" value="NTE"/>
</dbReference>
<sequence>MDGNDGMTPSGDAAARPRRATRPGVKHISLALQGGGAHGAFTWGVMHRLISEPRIYIDGLSGTSAGGMNAAVFADGFLKGKRQGAIDALQAFWMGVSQLNPLPRTLPRGVPGMPGAGLSDWNVDGDPSFVWLDYVTRVFSPLQLNPMRVDPLGALLRDLVDFDNLRAHPEVKLFVTASNVRTCRSRIFRTPEISAEALLASACLPLLFEAVEIDGEHYWDGGYLGNPAIHPLIHECDSSDVVIVQVNPMNRPDVPLSARDILNRINEMTFNSSLVREMEGFATITRLIESGQLQNDRYTAVRFHEISAEAELAEMGALSKMNTERAFLEHLHQLGYETADKWITDNFERIGWESTIDLAEKFG</sequence>
<evidence type="ECO:0000313" key="7">
    <source>
        <dbReference type="EMBL" id="TDQ83287.1"/>
    </source>
</evidence>
<dbReference type="AlphaFoldDB" id="A0A4R6WZM5"/>
<gene>
    <name evidence="7" type="ORF">A8950_1573</name>
</gene>
<evidence type="ECO:0000256" key="5">
    <source>
        <dbReference type="SAM" id="MobiDB-lite"/>
    </source>
</evidence>
<dbReference type="Proteomes" id="UP000295783">
    <property type="component" value="Unassembled WGS sequence"/>
</dbReference>
<evidence type="ECO:0000313" key="8">
    <source>
        <dbReference type="Proteomes" id="UP000295783"/>
    </source>
</evidence>
<keyword evidence="1 4" id="KW-0378">Hydrolase</keyword>
<dbReference type="PANTHER" id="PTHR14226:SF78">
    <property type="entry name" value="SLR0060 PROTEIN"/>
    <property type="match status" value="1"/>
</dbReference>